<comment type="cofactor">
    <cofactor evidence="1">
        <name>[4Fe-4S] cluster</name>
        <dbReference type="ChEBI" id="CHEBI:49883"/>
    </cofactor>
</comment>
<keyword evidence="2" id="KW-0808">Transferase</keyword>
<evidence type="ECO:0000256" key="1">
    <source>
        <dbReference type="ARBA" id="ARBA00001966"/>
    </source>
</evidence>
<dbReference type="InterPro" id="IPR023404">
    <property type="entry name" value="rSAM_horseshoe"/>
</dbReference>
<dbReference type="PROSITE" id="PS51918">
    <property type="entry name" value="RADICAL_SAM"/>
    <property type="match status" value="1"/>
</dbReference>
<evidence type="ECO:0000256" key="6">
    <source>
        <dbReference type="ARBA" id="ARBA00023014"/>
    </source>
</evidence>
<dbReference type="EMBL" id="BARU01037801">
    <property type="protein sequence ID" value="GAH77834.1"/>
    <property type="molecule type" value="Genomic_DNA"/>
</dbReference>
<evidence type="ECO:0000313" key="9">
    <source>
        <dbReference type="EMBL" id="GAH77834.1"/>
    </source>
</evidence>
<organism evidence="9">
    <name type="scientific">marine sediment metagenome</name>
    <dbReference type="NCBI Taxonomy" id="412755"/>
    <lineage>
        <taxon>unclassified sequences</taxon>
        <taxon>metagenomes</taxon>
        <taxon>ecological metagenomes</taxon>
    </lineage>
</organism>
<evidence type="ECO:0000256" key="3">
    <source>
        <dbReference type="ARBA" id="ARBA00022691"/>
    </source>
</evidence>
<dbReference type="InterPro" id="IPR058240">
    <property type="entry name" value="rSAM_sf"/>
</dbReference>
<proteinExistence type="predicted"/>
<dbReference type="SFLD" id="SFLDG01123">
    <property type="entry name" value="methyltransferase_(Class_B)"/>
    <property type="match status" value="1"/>
</dbReference>
<dbReference type="PANTHER" id="PTHR43409">
    <property type="entry name" value="ANAEROBIC MAGNESIUM-PROTOPORPHYRIN IX MONOMETHYL ESTER CYCLASE-RELATED"/>
    <property type="match status" value="1"/>
</dbReference>
<dbReference type="Gene3D" id="3.40.50.280">
    <property type="entry name" value="Cobalamin-binding domain"/>
    <property type="match status" value="1"/>
</dbReference>
<dbReference type="PROSITE" id="PS01278">
    <property type="entry name" value="MTTASE_RADICAL"/>
    <property type="match status" value="1"/>
</dbReference>
<dbReference type="SFLD" id="SFLDS00029">
    <property type="entry name" value="Radical_SAM"/>
    <property type="match status" value="1"/>
</dbReference>
<keyword evidence="6" id="KW-0411">Iron-sulfur</keyword>
<dbReference type="InterPro" id="IPR020612">
    <property type="entry name" value="Methylthiotransferase_CS"/>
</dbReference>
<dbReference type="InterPro" id="IPR007197">
    <property type="entry name" value="rSAM"/>
</dbReference>
<sequence>MRVAKVPVVFGGTHPTFFPEEALNYGDYVLRGEAEKSILQLIKALEGELPLDAVEGLSFKREGEVIHNPMGERPKNLDELPIPDFSLMRGQHRMHIIPMATSRGCPYHCNFCSVTDMFGHRYRFQSVERIIEELKLYRGRGVFFYDDNFTANVAHTKELLNEMTRQNMQITWSAQVRADVARDRELLDLMKHSGCLALFIGFESVNPETLQE</sequence>
<dbReference type="Pfam" id="PF04055">
    <property type="entry name" value="Radical_SAM"/>
    <property type="match status" value="1"/>
</dbReference>
<dbReference type="GO" id="GO:0051539">
    <property type="term" value="F:4 iron, 4 sulfur cluster binding"/>
    <property type="evidence" value="ECO:0007669"/>
    <property type="project" value="UniProtKB-KW"/>
</dbReference>
<dbReference type="GO" id="GO:0003824">
    <property type="term" value="F:catalytic activity"/>
    <property type="evidence" value="ECO:0007669"/>
    <property type="project" value="InterPro"/>
</dbReference>
<comment type="caution">
    <text evidence="9">The sequence shown here is derived from an EMBL/GenBank/DDBJ whole genome shotgun (WGS) entry which is preliminary data.</text>
</comment>
<dbReference type="Gene3D" id="3.80.30.20">
    <property type="entry name" value="tm_1862 like domain"/>
    <property type="match status" value="1"/>
</dbReference>
<protein>
    <submittedName>
        <fullName evidence="9">Uncharacterized protein</fullName>
    </submittedName>
</protein>
<dbReference type="PROSITE" id="PS51332">
    <property type="entry name" value="B12_BINDING"/>
    <property type="match status" value="1"/>
</dbReference>
<evidence type="ECO:0000256" key="2">
    <source>
        <dbReference type="ARBA" id="ARBA00022679"/>
    </source>
</evidence>
<keyword evidence="3" id="KW-0949">S-adenosyl-L-methionine</keyword>
<keyword evidence="4" id="KW-0479">Metal-binding</keyword>
<dbReference type="GO" id="GO:0046872">
    <property type="term" value="F:metal ion binding"/>
    <property type="evidence" value="ECO:0007669"/>
    <property type="project" value="UniProtKB-KW"/>
</dbReference>
<dbReference type="AlphaFoldDB" id="X1JHM2"/>
<gene>
    <name evidence="9" type="ORF">S03H2_58838</name>
</gene>
<evidence type="ECO:0000259" key="7">
    <source>
        <dbReference type="PROSITE" id="PS51332"/>
    </source>
</evidence>
<feature type="domain" description="Radical SAM core" evidence="8">
    <location>
        <begin position="91"/>
        <end position="212"/>
    </location>
</feature>
<dbReference type="InterPro" id="IPR006158">
    <property type="entry name" value="Cobalamin-bd"/>
</dbReference>
<evidence type="ECO:0000259" key="8">
    <source>
        <dbReference type="PROSITE" id="PS51918"/>
    </source>
</evidence>
<dbReference type="GO" id="GO:0031419">
    <property type="term" value="F:cobalamin binding"/>
    <property type="evidence" value="ECO:0007669"/>
    <property type="project" value="InterPro"/>
</dbReference>
<feature type="domain" description="B12-binding" evidence="7">
    <location>
        <begin position="1"/>
        <end position="52"/>
    </location>
</feature>
<reference evidence="9" key="1">
    <citation type="journal article" date="2014" name="Front. Microbiol.">
        <title>High frequency of phylogenetically diverse reductive dehalogenase-homologous genes in deep subseafloor sedimentary metagenomes.</title>
        <authorList>
            <person name="Kawai M."/>
            <person name="Futagami T."/>
            <person name="Toyoda A."/>
            <person name="Takaki Y."/>
            <person name="Nishi S."/>
            <person name="Hori S."/>
            <person name="Arai W."/>
            <person name="Tsubouchi T."/>
            <person name="Morono Y."/>
            <person name="Uchiyama I."/>
            <person name="Ito T."/>
            <person name="Fujiyama A."/>
            <person name="Inagaki F."/>
            <person name="Takami H."/>
        </authorList>
    </citation>
    <scope>NUCLEOTIDE SEQUENCE</scope>
    <source>
        <strain evidence="9">Expedition CK06-06</strain>
    </source>
</reference>
<dbReference type="PANTHER" id="PTHR43409:SF7">
    <property type="entry name" value="BLL1977 PROTEIN"/>
    <property type="match status" value="1"/>
</dbReference>
<dbReference type="InterPro" id="IPR051198">
    <property type="entry name" value="BchE-like"/>
</dbReference>
<dbReference type="SFLD" id="SFLDG01082">
    <property type="entry name" value="B12-binding_domain_containing"/>
    <property type="match status" value="1"/>
</dbReference>
<evidence type="ECO:0000256" key="5">
    <source>
        <dbReference type="ARBA" id="ARBA00023004"/>
    </source>
</evidence>
<accession>X1JHM2</accession>
<keyword evidence="5" id="KW-0408">Iron</keyword>
<dbReference type="InterPro" id="IPR034466">
    <property type="entry name" value="Methyltransferase_Class_B"/>
</dbReference>
<feature type="non-terminal residue" evidence="9">
    <location>
        <position position="212"/>
    </location>
</feature>
<dbReference type="SUPFAM" id="SSF102114">
    <property type="entry name" value="Radical SAM enzymes"/>
    <property type="match status" value="1"/>
</dbReference>
<name>X1JHM2_9ZZZZ</name>
<evidence type="ECO:0000256" key="4">
    <source>
        <dbReference type="ARBA" id="ARBA00022723"/>
    </source>
</evidence>